<evidence type="ECO:0000313" key="1">
    <source>
        <dbReference type="EMBL" id="KAI3748662.1"/>
    </source>
</evidence>
<reference evidence="2" key="1">
    <citation type="journal article" date="2022" name="Mol. Ecol. Resour.">
        <title>The genomes of chicory, endive, great burdock and yacon provide insights into Asteraceae palaeo-polyploidization history and plant inulin production.</title>
        <authorList>
            <person name="Fan W."/>
            <person name="Wang S."/>
            <person name="Wang H."/>
            <person name="Wang A."/>
            <person name="Jiang F."/>
            <person name="Liu H."/>
            <person name="Zhao H."/>
            <person name="Xu D."/>
            <person name="Zhang Y."/>
        </authorList>
    </citation>
    <scope>NUCLEOTIDE SEQUENCE [LARGE SCALE GENOMIC DNA]</scope>
    <source>
        <strain evidence="2">cv. Niubang</strain>
    </source>
</reference>
<dbReference type="EMBL" id="CM042049">
    <property type="protein sequence ID" value="KAI3748662.1"/>
    <property type="molecule type" value="Genomic_DNA"/>
</dbReference>
<comment type="caution">
    <text evidence="1">The sequence shown here is derived from an EMBL/GenBank/DDBJ whole genome shotgun (WGS) entry which is preliminary data.</text>
</comment>
<proteinExistence type="predicted"/>
<gene>
    <name evidence="1" type="ORF">L6452_11910</name>
</gene>
<reference evidence="1 2" key="2">
    <citation type="journal article" date="2022" name="Mol. Ecol. Resour.">
        <title>The genomes of chicory, endive, great burdock and yacon provide insights into Asteraceae paleo-polyploidization history and plant inulin production.</title>
        <authorList>
            <person name="Fan W."/>
            <person name="Wang S."/>
            <person name="Wang H."/>
            <person name="Wang A."/>
            <person name="Jiang F."/>
            <person name="Liu H."/>
            <person name="Zhao H."/>
            <person name="Xu D."/>
            <person name="Zhang Y."/>
        </authorList>
    </citation>
    <scope>NUCLEOTIDE SEQUENCE [LARGE SCALE GENOMIC DNA]</scope>
    <source>
        <strain evidence="2">cv. Niubang</strain>
    </source>
</reference>
<evidence type="ECO:0000313" key="2">
    <source>
        <dbReference type="Proteomes" id="UP001055879"/>
    </source>
</evidence>
<name>A0ACB9DQW1_ARCLA</name>
<keyword evidence="2" id="KW-1185">Reference proteome</keyword>
<organism evidence="1 2">
    <name type="scientific">Arctium lappa</name>
    <name type="common">Greater burdock</name>
    <name type="synonym">Lappa major</name>
    <dbReference type="NCBI Taxonomy" id="4217"/>
    <lineage>
        <taxon>Eukaryota</taxon>
        <taxon>Viridiplantae</taxon>
        <taxon>Streptophyta</taxon>
        <taxon>Embryophyta</taxon>
        <taxon>Tracheophyta</taxon>
        <taxon>Spermatophyta</taxon>
        <taxon>Magnoliopsida</taxon>
        <taxon>eudicotyledons</taxon>
        <taxon>Gunneridae</taxon>
        <taxon>Pentapetalae</taxon>
        <taxon>asterids</taxon>
        <taxon>campanulids</taxon>
        <taxon>Asterales</taxon>
        <taxon>Asteraceae</taxon>
        <taxon>Carduoideae</taxon>
        <taxon>Cardueae</taxon>
        <taxon>Arctiinae</taxon>
        <taxon>Arctium</taxon>
    </lineage>
</organism>
<protein>
    <submittedName>
        <fullName evidence="1">Uncharacterized protein</fullName>
    </submittedName>
</protein>
<sequence>MVLIVLLMLLQQLSNIKKSTDNGQTITAKQSVYSAPTSQQVASSAPSSWGPEPSTSVVPSVQPNEVITNVHDEHWKHGAQCFQNYHANSLQPNIQKLLDLNPAPVSFQDHQRPEYPQGPSLQCPATHQVPQDYQPSVQTALQTAIPFDSGRVSKMHIPTNPRNDNPAMGGATKPAYISVSVPKPNDEVPSHVAGDSVLKPGVLPKSLRGYVERALARCEDDRQMAACQDVLKEN</sequence>
<accession>A0ACB9DQW1</accession>
<dbReference type="Proteomes" id="UP001055879">
    <property type="component" value="Linkage Group LG03"/>
</dbReference>